<dbReference type="GO" id="GO:0005886">
    <property type="term" value="C:plasma membrane"/>
    <property type="evidence" value="ECO:0007669"/>
    <property type="project" value="TreeGrafter"/>
</dbReference>
<dbReference type="Pfam" id="PF01478">
    <property type="entry name" value="Peptidase_A24"/>
    <property type="match status" value="1"/>
</dbReference>
<sequence length="172" mass="17264">MSASLWLLLLLLLAAAGSDLRSRRIPNALALAGALAGIALGCAPGGVGLLASLAGMGIGLVALLPMYLLRALGAGDVKLMAAVGAIVGASAMPAVLAATFVAGGLMSIVVAASRRRLLRLFANLRDMLQGAFWCLACGEAPRLDAARDSAGRMPYALAIAAGAGIAQLWWAA</sequence>
<evidence type="ECO:0000313" key="4">
    <source>
        <dbReference type="EMBL" id="MBK4733663.1"/>
    </source>
</evidence>
<feature type="transmembrane region" description="Helical" evidence="2">
    <location>
        <begin position="81"/>
        <end position="111"/>
    </location>
</feature>
<evidence type="ECO:0000259" key="3">
    <source>
        <dbReference type="Pfam" id="PF01478"/>
    </source>
</evidence>
<dbReference type="InterPro" id="IPR050882">
    <property type="entry name" value="Prepilin_peptidase/N-MTase"/>
</dbReference>
<dbReference type="RefSeq" id="WP_200590396.1">
    <property type="nucleotide sequence ID" value="NZ_JAEPBG010000001.1"/>
</dbReference>
<organism evidence="4 5">
    <name type="scientific">Noviherbaspirillum pedocola</name>
    <dbReference type="NCBI Taxonomy" id="2801341"/>
    <lineage>
        <taxon>Bacteria</taxon>
        <taxon>Pseudomonadati</taxon>
        <taxon>Pseudomonadota</taxon>
        <taxon>Betaproteobacteria</taxon>
        <taxon>Burkholderiales</taxon>
        <taxon>Oxalobacteraceae</taxon>
        <taxon>Noviherbaspirillum</taxon>
    </lineage>
</organism>
<accession>A0A934W5W8</accession>
<keyword evidence="5" id="KW-1185">Reference proteome</keyword>
<keyword evidence="2" id="KW-1133">Transmembrane helix</keyword>
<comment type="caution">
    <text evidence="4">The sequence shown here is derived from an EMBL/GenBank/DDBJ whole genome shotgun (WGS) entry which is preliminary data.</text>
</comment>
<keyword evidence="2" id="KW-0472">Membrane</keyword>
<comment type="similarity">
    <text evidence="1">Belongs to the peptidase A24 family.</text>
</comment>
<feature type="transmembrane region" description="Helical" evidence="2">
    <location>
        <begin position="27"/>
        <end position="43"/>
    </location>
</feature>
<feature type="domain" description="Prepilin type IV endopeptidase peptidase" evidence="3">
    <location>
        <begin position="6"/>
        <end position="108"/>
    </location>
</feature>
<name>A0A934W5W8_9BURK</name>
<proteinExistence type="inferred from homology"/>
<reference evidence="4" key="1">
    <citation type="submission" date="2021-01" db="EMBL/GenBank/DDBJ databases">
        <title>Genome sequence of strain Noviherbaspirillum sp. DKR-6.</title>
        <authorList>
            <person name="Chaudhary D.K."/>
        </authorList>
    </citation>
    <scope>NUCLEOTIDE SEQUENCE</scope>
    <source>
        <strain evidence="4">DKR-6</strain>
    </source>
</reference>
<dbReference type="Proteomes" id="UP000622890">
    <property type="component" value="Unassembled WGS sequence"/>
</dbReference>
<feature type="transmembrane region" description="Helical" evidence="2">
    <location>
        <begin position="50"/>
        <end position="69"/>
    </location>
</feature>
<evidence type="ECO:0000256" key="2">
    <source>
        <dbReference type="SAM" id="Phobius"/>
    </source>
</evidence>
<dbReference type="PANTHER" id="PTHR30487:SF0">
    <property type="entry name" value="PREPILIN LEADER PEPTIDASE_N-METHYLTRANSFERASE-RELATED"/>
    <property type="match status" value="1"/>
</dbReference>
<dbReference type="PANTHER" id="PTHR30487">
    <property type="entry name" value="TYPE 4 PREPILIN-LIKE PROTEINS LEADER PEPTIDE-PROCESSING ENZYME"/>
    <property type="match status" value="1"/>
</dbReference>
<gene>
    <name evidence="4" type="ORF">JJB74_03455</name>
</gene>
<dbReference type="GO" id="GO:0006465">
    <property type="term" value="P:signal peptide processing"/>
    <property type="evidence" value="ECO:0007669"/>
    <property type="project" value="TreeGrafter"/>
</dbReference>
<evidence type="ECO:0000256" key="1">
    <source>
        <dbReference type="ARBA" id="ARBA00005801"/>
    </source>
</evidence>
<feature type="transmembrane region" description="Helical" evidence="2">
    <location>
        <begin position="153"/>
        <end position="171"/>
    </location>
</feature>
<dbReference type="EMBL" id="JAEPBG010000001">
    <property type="protein sequence ID" value="MBK4733663.1"/>
    <property type="molecule type" value="Genomic_DNA"/>
</dbReference>
<dbReference type="InterPro" id="IPR000045">
    <property type="entry name" value="Prepilin_IV_endopep_pep"/>
</dbReference>
<dbReference type="Gene3D" id="1.20.120.1220">
    <property type="match status" value="1"/>
</dbReference>
<keyword evidence="2" id="KW-0812">Transmembrane</keyword>
<dbReference type="AlphaFoldDB" id="A0A934W5W8"/>
<dbReference type="GO" id="GO:0004190">
    <property type="term" value="F:aspartic-type endopeptidase activity"/>
    <property type="evidence" value="ECO:0007669"/>
    <property type="project" value="InterPro"/>
</dbReference>
<protein>
    <submittedName>
        <fullName evidence="4">Prepilin peptidase</fullName>
    </submittedName>
</protein>
<evidence type="ECO:0000313" key="5">
    <source>
        <dbReference type="Proteomes" id="UP000622890"/>
    </source>
</evidence>